<dbReference type="EMBL" id="FOUI01000006">
    <property type="protein sequence ID" value="SFM49535.1"/>
    <property type="molecule type" value="Genomic_DNA"/>
</dbReference>
<evidence type="ECO:0000256" key="3">
    <source>
        <dbReference type="ARBA" id="ARBA00023054"/>
    </source>
</evidence>
<evidence type="ECO:0000259" key="7">
    <source>
        <dbReference type="Pfam" id="PF07195"/>
    </source>
</evidence>
<dbReference type="GO" id="GO:0007155">
    <property type="term" value="P:cell adhesion"/>
    <property type="evidence" value="ECO:0007669"/>
    <property type="project" value="InterPro"/>
</dbReference>
<comment type="function">
    <text evidence="5">Required for morphogenesis and for the elongation of the flagellar filament by facilitating polymerization of the flagellin monomers at the tip of growing filament. Forms a capping structure, which prevents flagellin subunits (transported through the central channel of the flagellum) from leaking out without polymerization at the distal end.</text>
</comment>
<reference evidence="9" key="1">
    <citation type="submission" date="2016-10" db="EMBL/GenBank/DDBJ databases">
        <authorList>
            <person name="Varghese N."/>
            <person name="Submissions S."/>
        </authorList>
    </citation>
    <scope>NUCLEOTIDE SEQUENCE [LARGE SCALE GENOMIC DNA]</scope>
    <source>
        <strain evidence="9">DSM 24213</strain>
    </source>
</reference>
<dbReference type="InterPro" id="IPR003481">
    <property type="entry name" value="FliD_N"/>
</dbReference>
<keyword evidence="9" id="KW-1185">Reference proteome</keyword>
<comment type="subcellular location">
    <subcellularLocation>
        <location evidence="5">Secreted</location>
    </subcellularLocation>
    <subcellularLocation>
        <location evidence="5">Bacterial flagellum</location>
    </subcellularLocation>
</comment>
<keyword evidence="3" id="KW-0175">Coiled coil</keyword>
<gene>
    <name evidence="8" type="ORF">SAMN05216217_106111</name>
</gene>
<dbReference type="GO" id="GO:0009424">
    <property type="term" value="C:bacterial-type flagellum hook"/>
    <property type="evidence" value="ECO:0007669"/>
    <property type="project" value="UniProtKB-UniRule"/>
</dbReference>
<keyword evidence="4 5" id="KW-0975">Bacterial flagellum</keyword>
<dbReference type="InterPro" id="IPR040026">
    <property type="entry name" value="FliD"/>
</dbReference>
<dbReference type="InterPro" id="IPR010810">
    <property type="entry name" value="Flagellin_hook_IN_motif"/>
</dbReference>
<organism evidence="8 9">
    <name type="scientific">Halopseudomonas yangmingensis</name>
    <dbReference type="NCBI Taxonomy" id="1720063"/>
    <lineage>
        <taxon>Bacteria</taxon>
        <taxon>Pseudomonadati</taxon>
        <taxon>Pseudomonadota</taxon>
        <taxon>Gammaproteobacteria</taxon>
        <taxon>Pseudomonadales</taxon>
        <taxon>Pseudomonadaceae</taxon>
        <taxon>Halopseudomonas</taxon>
    </lineage>
</organism>
<dbReference type="STRING" id="1720063.SAMN05216217_106111"/>
<proteinExistence type="inferred from homology"/>
<evidence type="ECO:0000256" key="5">
    <source>
        <dbReference type="RuleBase" id="RU362066"/>
    </source>
</evidence>
<evidence type="ECO:0000256" key="4">
    <source>
        <dbReference type="ARBA" id="ARBA00023143"/>
    </source>
</evidence>
<keyword evidence="8" id="KW-0969">Cilium</keyword>
<dbReference type="InterPro" id="IPR010809">
    <property type="entry name" value="FliD_C"/>
</dbReference>
<feature type="domain" description="Flagellar hook-associated protein 2 N-terminal" evidence="6">
    <location>
        <begin position="8"/>
        <end position="104"/>
    </location>
</feature>
<dbReference type="Pfam" id="PF07195">
    <property type="entry name" value="FliD_C"/>
    <property type="match status" value="1"/>
</dbReference>
<dbReference type="GO" id="GO:0005576">
    <property type="term" value="C:extracellular region"/>
    <property type="evidence" value="ECO:0007669"/>
    <property type="project" value="UniProtKB-SubCell"/>
</dbReference>
<keyword evidence="8" id="KW-0282">Flagellum</keyword>
<evidence type="ECO:0000256" key="2">
    <source>
        <dbReference type="ARBA" id="ARBA00011255"/>
    </source>
</evidence>
<dbReference type="Pfam" id="PF02465">
    <property type="entry name" value="FliD_N"/>
    <property type="match status" value="1"/>
</dbReference>
<dbReference type="RefSeq" id="WP_093475034.1">
    <property type="nucleotide sequence ID" value="NZ_FOUI01000006.1"/>
</dbReference>
<comment type="subunit">
    <text evidence="2 5">Homopentamer.</text>
</comment>
<keyword evidence="8" id="KW-0966">Cell projection</keyword>
<dbReference type="GO" id="GO:0009421">
    <property type="term" value="C:bacterial-type flagellum filament cap"/>
    <property type="evidence" value="ECO:0007669"/>
    <property type="project" value="InterPro"/>
</dbReference>
<evidence type="ECO:0000313" key="8">
    <source>
        <dbReference type="EMBL" id="SFM49535.1"/>
    </source>
</evidence>
<dbReference type="PANTHER" id="PTHR30288">
    <property type="entry name" value="FLAGELLAR CAP/ASSEMBLY PROTEIN FLID"/>
    <property type="match status" value="1"/>
</dbReference>
<keyword evidence="5" id="KW-0964">Secreted</keyword>
<dbReference type="Proteomes" id="UP000243629">
    <property type="component" value="Unassembled WGS sequence"/>
</dbReference>
<comment type="similarity">
    <text evidence="1 5">Belongs to the FliD family.</text>
</comment>
<dbReference type="GO" id="GO:0071973">
    <property type="term" value="P:bacterial-type flagellum-dependent cell motility"/>
    <property type="evidence" value="ECO:0007669"/>
    <property type="project" value="TreeGrafter"/>
</dbReference>
<evidence type="ECO:0000313" key="9">
    <source>
        <dbReference type="Proteomes" id="UP000243629"/>
    </source>
</evidence>
<dbReference type="AlphaFoldDB" id="A0A1I4RBF5"/>
<dbReference type="PANTHER" id="PTHR30288:SF0">
    <property type="entry name" value="FLAGELLAR HOOK-ASSOCIATED PROTEIN 2"/>
    <property type="match status" value="1"/>
</dbReference>
<dbReference type="OrthoDB" id="9810816at2"/>
<protein>
    <recommendedName>
        <fullName evidence="5">Flagellar hook-associated protein 2</fullName>
        <shortName evidence="5">HAP2</shortName>
    </recommendedName>
    <alternativeName>
        <fullName evidence="5">Flagellar cap protein</fullName>
    </alternativeName>
</protein>
<evidence type="ECO:0000259" key="6">
    <source>
        <dbReference type="Pfam" id="PF02465"/>
    </source>
</evidence>
<dbReference type="Pfam" id="PF07196">
    <property type="entry name" value="Flagellin_IN"/>
    <property type="match status" value="1"/>
</dbReference>
<feature type="domain" description="Flagellar hook-associated protein 2 C-terminal" evidence="7">
    <location>
        <begin position="236"/>
        <end position="467"/>
    </location>
</feature>
<evidence type="ECO:0000256" key="1">
    <source>
        <dbReference type="ARBA" id="ARBA00009764"/>
    </source>
</evidence>
<accession>A0A1I4RBF5</accession>
<sequence>MAISGLGSGLDINAIVKAMVNAERAPKTLQLDRLEKSTTARFSGLAQFRSALSDFQQALDRLNNPELFEKRSATSGKTDVFSVSADQTASSGNYSVQVFNLAQTSKVALQGVASPSASVGTGTLTINVGATEVDVLVEEGKDSLSAIRDAINVAGKESGLSASIVSDPSGAGGSRLILSSTQAGDGKDIRVSVSTDAEDTGDLSVLAFTPPAPDANYTPGAVDPDKPLAPRVISYARDANLAIDGIAIRSPGNTVENAIEGVTLTLKSAQSAEDLASANSISLSVAEDRAGVKSQIKAFVDAYNKLNETVASLTNVTSVGGDSGRPVTGALVGDATVRTFMSGLRNQLVAPTAGSEGVRILADLGVTTQKDGSLKIDDARLDKALDDNFAQVSGFLTGDQGLMSRLDSVAKPLTETGGVLDSRTKALQTTLRGVDQQREDLARRVTQLEARLFAQFNAMDQLVGQLSQTSQYLEGQLANLPGVVRQDRRR</sequence>
<name>A0A1I4RBF5_9GAMM</name>